<organism evidence="1 2">
    <name type="scientific">Hericium alpestre</name>
    <dbReference type="NCBI Taxonomy" id="135208"/>
    <lineage>
        <taxon>Eukaryota</taxon>
        <taxon>Fungi</taxon>
        <taxon>Dikarya</taxon>
        <taxon>Basidiomycota</taxon>
        <taxon>Agaricomycotina</taxon>
        <taxon>Agaricomycetes</taxon>
        <taxon>Russulales</taxon>
        <taxon>Hericiaceae</taxon>
        <taxon>Hericium</taxon>
    </lineage>
</organism>
<dbReference type="Proteomes" id="UP000298061">
    <property type="component" value="Unassembled WGS sequence"/>
</dbReference>
<evidence type="ECO:0000313" key="2">
    <source>
        <dbReference type="Proteomes" id="UP000298061"/>
    </source>
</evidence>
<keyword evidence="2" id="KW-1185">Reference proteome</keyword>
<reference evidence="1 2" key="1">
    <citation type="submission" date="2019-02" db="EMBL/GenBank/DDBJ databases">
        <title>Genome sequencing of the rare red list fungi Hericium alpestre (H. flagellum).</title>
        <authorList>
            <person name="Buettner E."/>
            <person name="Kellner H."/>
        </authorList>
    </citation>
    <scope>NUCLEOTIDE SEQUENCE [LARGE SCALE GENOMIC DNA]</scope>
    <source>
        <strain evidence="1 2">DSM 108284</strain>
    </source>
</reference>
<dbReference type="OrthoDB" id="6270916at2759"/>
<comment type="caution">
    <text evidence="1">The sequence shown here is derived from an EMBL/GenBank/DDBJ whole genome shotgun (WGS) entry which is preliminary data.</text>
</comment>
<name>A0A4Y9ZSP5_9AGAM</name>
<evidence type="ECO:0000313" key="1">
    <source>
        <dbReference type="EMBL" id="TFY77906.1"/>
    </source>
</evidence>
<dbReference type="EMBL" id="SFCI01000796">
    <property type="protein sequence ID" value="TFY77906.1"/>
    <property type="molecule type" value="Genomic_DNA"/>
</dbReference>
<proteinExistence type="predicted"/>
<sequence>MRLSRQCREAEVRKRSFEEVSVFSDVLWTQLQILENGLALGSIVIKNDVATDGDDGDDDLPEFELHDLENRINASQHTILYDWSTLTFITSSIKTAHDHLKLSASNSSDLLFAEPVTTGGDDVQPHPFEVLSLAHLRDSLGIGFGVYSDTAARIILSHLHHTGFYERLDLRMQLFDEPSKPQTTFCVFPLPVGLDIQRIRLLASYAQILAQCNGDQLWPATADESVIVLDFCGVYLITQDDSLAAILREYIAHRQMLPGVRSGVDTQPWPSSGSRLAQTRAGNNGGDYVAYRRNLSSKYAAKWMLALHDQDPVFYSAILYELVAEITDDETSYRDIRLDPQSEKTDLRANASFADAALRRIIRLCHVGLVFTAFDDLFLNWLESTSSLWNSYEAVTSLSRLFNEGESNQRSTTFIDSTKTVVDASALQSLNPWGVVVRSASSHADGLQRDLWWLRMFARSAVDIPIATVQQFASLANRHKLSLIESLPLTATALYLTWLRSLGRQELLAVVCSLHVRLAPDIVQNTITNQSLPDTISFLRHSLATILLLAGCERQSLITNGLVLENEVKDLTPRRRGNTRATMVSDPVHLRPEFVSILGKYVDAGVEDISILIAKFLSLFVSECRLLESYEVDNFILRNCAVLCSCTWAFYGLQRDELTDVRPVLFLRVLSVDSQPFESILQESLQPSISWERRLQAIRRLFSIILDVTNQKFDVDDRQWRSSIISVFDRFFTSMWQDPQEEIRIGVDAWSQTLLPAHFDAISACWNECLSKAPIADRVKLLAFLIQLQPHFPILSWEGIVETLLEDDYLQKHGESGDGPAAAYLSMYGLSSRDSVVEPTAEDSDTVALRVSLLLLSMRMIASGIPIDVYNLLKIKMHLVESMGFEDAANVPSSSGITFHISFQKLLFIPGYSWPCISELFFVLDAPHPLAFAPSAMRVISATDEGSSTLLIGSIFVDVVLTLWNVSEDILSLPFLCVKHLLEALVVAIYKHDMESPPLKHLQGSLRRAVRKVMDIALNKVSYEIRQLALSVAQAYAKRWPSAAGGFVVDSVETLSQLLLGLAYNREDVLASQAFSVLENSLSTFAENGILTALCKRPRSTAFFDALRHVTETETLRETLLRDALSRLADNDIASIQTVIDNLNVYVEVVHRDGYSADLLQHAGLSLTNVVRRTAECNPETFDPSPILLFVCTLLENNKHFSHELLSSLEMILRATLIRFHISRQSLVRLLEVVQTIRRKDRRQATGAMHNLTLTLIEILADGLRRKTRIPTVTIGALTEALMETLVAKSGRTVEAFADIAIRLAEDGLFYLQTHSVHAGQVDAEFHASIAVAKLVMFGTQQRTEIIHRALSEQLDKTARYPLSVRAWNILLLCALQTKSNDPGAVLLSHFTTFVQTFRDTLTPQPRSAGLLNVTVAADINSGYAGIKLWLLLERKLSNAVEDDPFESSAKPSDVGPFMIWNELWPSFQNLTGMYGLDLQGGQNSGIDISFVGKESEDVEEDEFMPHEA</sequence>
<accession>A0A4Y9ZSP5</accession>
<protein>
    <submittedName>
        <fullName evidence="1">Uncharacterized protein</fullName>
    </submittedName>
</protein>
<gene>
    <name evidence="1" type="ORF">EWM64_g6106</name>
</gene>